<feature type="domain" description="Radical SAM core" evidence="5">
    <location>
        <begin position="45"/>
        <end position="250"/>
    </location>
</feature>
<dbReference type="InterPro" id="IPR058240">
    <property type="entry name" value="rSAM_sf"/>
</dbReference>
<keyword evidence="2" id="KW-0479">Metal-binding</keyword>
<gene>
    <name evidence="6" type="ORF">LUCI_4861</name>
</gene>
<dbReference type="CDD" id="cd01335">
    <property type="entry name" value="Radical_SAM"/>
    <property type="match status" value="1"/>
</dbReference>
<dbReference type="InterPro" id="IPR013785">
    <property type="entry name" value="Aldolase_TIM"/>
</dbReference>
<evidence type="ECO:0000256" key="4">
    <source>
        <dbReference type="ARBA" id="ARBA00023014"/>
    </source>
</evidence>
<proteinExistence type="predicted"/>
<dbReference type="PANTHER" id="PTHR11228:SF7">
    <property type="entry name" value="PQQA PEPTIDE CYCLASE"/>
    <property type="match status" value="1"/>
</dbReference>
<keyword evidence="3" id="KW-0408">Iron</keyword>
<dbReference type="GO" id="GO:0051536">
    <property type="term" value="F:iron-sulfur cluster binding"/>
    <property type="evidence" value="ECO:0007669"/>
    <property type="project" value="UniProtKB-KW"/>
</dbReference>
<dbReference type="SFLD" id="SFLDS00029">
    <property type="entry name" value="Radical_SAM"/>
    <property type="match status" value="1"/>
</dbReference>
<keyword evidence="4" id="KW-0411">Iron-sulfur</keyword>
<dbReference type="CDD" id="cd21109">
    <property type="entry name" value="SPASM"/>
    <property type="match status" value="1"/>
</dbReference>
<sequence length="357" mass="41085">MREVESGIIMGDFRRHTEDYNFVGDPNTGITFRWGESLHKNPVCAPWPELADISISNYCTKQCKYCYRASSPDGTFISLEDYSFILEQLTSKRYGPVFQVALGGGEPLLHPQITEILRLTRKEYNIIPNYTTSGFFFTPEIIQATGRYCGAVAVSYDPYRRDMTWERLNEIGTELADEGIKVNIHFVVSDSTVDAAANLLEGYQDNPLNRFNSIIFLTYKPFGKANVADCLKPDDRLRRFLALVENPGTKLQFGFDACFVPLLFRKTKVNFELLDSCECGFFSVYIDERLDVSPCSFCNERSYKFSLRQYNFADIWENEFQKYRQKVLKNCPDNCAVSDICRGKCEFFEELFICPVI</sequence>
<dbReference type="SFLD" id="SFLDG01067">
    <property type="entry name" value="SPASM/twitch_domain_containing"/>
    <property type="match status" value="1"/>
</dbReference>
<keyword evidence="1" id="KW-0949">S-adenosyl-L-methionine</keyword>
<dbReference type="EMBL" id="UPPP01000127">
    <property type="protein sequence ID" value="VBB09566.1"/>
    <property type="molecule type" value="Genomic_DNA"/>
</dbReference>
<name>A0A498RA44_9FIRM</name>
<dbReference type="Gene3D" id="3.20.20.70">
    <property type="entry name" value="Aldolase class I"/>
    <property type="match status" value="1"/>
</dbReference>
<dbReference type="PANTHER" id="PTHR11228">
    <property type="entry name" value="RADICAL SAM DOMAIN PROTEIN"/>
    <property type="match status" value="1"/>
</dbReference>
<evidence type="ECO:0000259" key="5">
    <source>
        <dbReference type="PROSITE" id="PS51918"/>
    </source>
</evidence>
<protein>
    <submittedName>
        <fullName evidence="6">Radical sam</fullName>
    </submittedName>
</protein>
<reference evidence="6 7" key="1">
    <citation type="submission" date="2018-06" db="EMBL/GenBank/DDBJ databases">
        <authorList>
            <person name="Strepis N."/>
        </authorList>
    </citation>
    <scope>NUCLEOTIDE SEQUENCE [LARGE SCALE GENOMIC DNA]</scope>
    <source>
        <strain evidence="6">LUCI</strain>
    </source>
</reference>
<evidence type="ECO:0000256" key="1">
    <source>
        <dbReference type="ARBA" id="ARBA00022691"/>
    </source>
</evidence>
<evidence type="ECO:0000256" key="2">
    <source>
        <dbReference type="ARBA" id="ARBA00022723"/>
    </source>
</evidence>
<dbReference type="Pfam" id="PF04055">
    <property type="entry name" value="Radical_SAM"/>
    <property type="match status" value="1"/>
</dbReference>
<accession>A0A498RA44</accession>
<dbReference type="InterPro" id="IPR007197">
    <property type="entry name" value="rSAM"/>
</dbReference>
<keyword evidence="7" id="KW-1185">Reference proteome</keyword>
<evidence type="ECO:0000313" key="7">
    <source>
        <dbReference type="Proteomes" id="UP000277811"/>
    </source>
</evidence>
<dbReference type="AlphaFoldDB" id="A0A498RA44"/>
<dbReference type="PROSITE" id="PS51918">
    <property type="entry name" value="RADICAL_SAM"/>
    <property type="match status" value="1"/>
</dbReference>
<evidence type="ECO:0000313" key="6">
    <source>
        <dbReference type="EMBL" id="VBB09566.1"/>
    </source>
</evidence>
<dbReference type="RefSeq" id="WP_207858396.1">
    <property type="nucleotide sequence ID" value="NZ_UPPP01000127.1"/>
</dbReference>
<dbReference type="SUPFAM" id="SSF102114">
    <property type="entry name" value="Radical SAM enzymes"/>
    <property type="match status" value="1"/>
</dbReference>
<dbReference type="InterPro" id="IPR050377">
    <property type="entry name" value="Radical_SAM_PqqE_MftC-like"/>
</dbReference>
<organism evidence="6 7">
    <name type="scientific">Lucifera butyrica</name>
    <dbReference type="NCBI Taxonomy" id="1351585"/>
    <lineage>
        <taxon>Bacteria</taxon>
        <taxon>Bacillati</taxon>
        <taxon>Bacillota</taxon>
        <taxon>Negativicutes</taxon>
        <taxon>Veillonellales</taxon>
        <taxon>Veillonellaceae</taxon>
        <taxon>Lucifera</taxon>
    </lineage>
</organism>
<dbReference type="Proteomes" id="UP000277811">
    <property type="component" value="Unassembled WGS sequence"/>
</dbReference>
<dbReference type="GO" id="GO:0003824">
    <property type="term" value="F:catalytic activity"/>
    <property type="evidence" value="ECO:0007669"/>
    <property type="project" value="InterPro"/>
</dbReference>
<dbReference type="GO" id="GO:0046872">
    <property type="term" value="F:metal ion binding"/>
    <property type="evidence" value="ECO:0007669"/>
    <property type="project" value="UniProtKB-KW"/>
</dbReference>
<evidence type="ECO:0000256" key="3">
    <source>
        <dbReference type="ARBA" id="ARBA00023004"/>
    </source>
</evidence>